<feature type="compositionally biased region" description="Low complexity" evidence="1">
    <location>
        <begin position="62"/>
        <end position="78"/>
    </location>
</feature>
<feature type="chain" id="PRO_5014683253" description="Lipoprotein SmpA/OmlA domain-containing protein" evidence="2">
    <location>
        <begin position="19"/>
        <end position="170"/>
    </location>
</feature>
<reference evidence="3 4" key="1">
    <citation type="submission" date="2017-11" db="EMBL/GenBank/DDBJ databases">
        <title>Draft genome sequence of Rhizobiales bacterium SY3-13.</title>
        <authorList>
            <person name="Sun C."/>
        </authorList>
    </citation>
    <scope>NUCLEOTIDE SEQUENCE [LARGE SCALE GENOMIC DNA]</scope>
    <source>
        <strain evidence="3 4">SY3-13</strain>
    </source>
</reference>
<evidence type="ECO:0000256" key="1">
    <source>
        <dbReference type="SAM" id="MobiDB-lite"/>
    </source>
</evidence>
<accession>A0A2M9G125</accession>
<gene>
    <name evidence="3" type="ORF">CVT23_12515</name>
</gene>
<dbReference type="Proteomes" id="UP000229498">
    <property type="component" value="Unassembled WGS sequence"/>
</dbReference>
<keyword evidence="2" id="KW-0732">Signal</keyword>
<feature type="region of interest" description="Disordered" evidence="1">
    <location>
        <begin position="17"/>
        <end position="106"/>
    </location>
</feature>
<comment type="caution">
    <text evidence="3">The sequence shown here is derived from an EMBL/GenBank/DDBJ whole genome shotgun (WGS) entry which is preliminary data.</text>
</comment>
<feature type="compositionally biased region" description="Low complexity" evidence="1">
    <location>
        <begin position="17"/>
        <end position="32"/>
    </location>
</feature>
<name>A0A2M9G125_9PROT</name>
<evidence type="ECO:0008006" key="5">
    <source>
        <dbReference type="Google" id="ProtNLM"/>
    </source>
</evidence>
<evidence type="ECO:0000313" key="3">
    <source>
        <dbReference type="EMBL" id="PJK29417.1"/>
    </source>
</evidence>
<feature type="compositionally biased region" description="Basic and acidic residues" evidence="1">
    <location>
        <begin position="97"/>
        <end position="106"/>
    </location>
</feature>
<proteinExistence type="predicted"/>
<dbReference type="EMBL" id="PHIG01000033">
    <property type="protein sequence ID" value="PJK29417.1"/>
    <property type="molecule type" value="Genomic_DNA"/>
</dbReference>
<evidence type="ECO:0000313" key="4">
    <source>
        <dbReference type="Proteomes" id="UP000229498"/>
    </source>
</evidence>
<dbReference type="RefSeq" id="WP_109792041.1">
    <property type="nucleotide sequence ID" value="NZ_PHIG01000033.1"/>
</dbReference>
<dbReference type="AlphaFoldDB" id="A0A2M9G125"/>
<evidence type="ECO:0000256" key="2">
    <source>
        <dbReference type="SAM" id="SignalP"/>
    </source>
</evidence>
<protein>
    <recommendedName>
        <fullName evidence="5">Lipoprotein SmpA/OmlA domain-containing protein</fullName>
    </recommendedName>
</protein>
<dbReference type="OrthoDB" id="8456317at2"/>
<sequence>MCGAVIAAAWLAACTQQAPPAGSGAATASPAPDTRVIPPRPGSEEAAGAPDAASPPPPTPRPEGLARAPAASRPSAGGTAEPRERRPAPELIGMSEAELRDAMGQPDHIRNEPPASVWRYNLTGCAIDLFLFEDVASGRTKALSYEIVINEGGGETPDKFCVEGKRLADG</sequence>
<keyword evidence="4" id="KW-1185">Reference proteome</keyword>
<organism evidence="3 4">
    <name type="scientific">Minwuia thermotolerans</name>
    <dbReference type="NCBI Taxonomy" id="2056226"/>
    <lineage>
        <taxon>Bacteria</taxon>
        <taxon>Pseudomonadati</taxon>
        <taxon>Pseudomonadota</taxon>
        <taxon>Alphaproteobacteria</taxon>
        <taxon>Minwuiales</taxon>
        <taxon>Minwuiaceae</taxon>
        <taxon>Minwuia</taxon>
    </lineage>
</organism>
<feature type="signal peptide" evidence="2">
    <location>
        <begin position="1"/>
        <end position="18"/>
    </location>
</feature>